<keyword evidence="1" id="KW-0147">Chitin-binding</keyword>
<dbReference type="Proteomes" id="UP000076632">
    <property type="component" value="Unassembled WGS sequence"/>
</dbReference>
<dbReference type="InterPro" id="IPR036779">
    <property type="entry name" value="LysM_dom_sf"/>
</dbReference>
<dbReference type="EMBL" id="KV407456">
    <property type="protein sequence ID" value="KZF23990.1"/>
    <property type="molecule type" value="Genomic_DNA"/>
</dbReference>
<dbReference type="PANTHER" id="PTHR34997">
    <property type="entry name" value="AM15"/>
    <property type="match status" value="1"/>
</dbReference>
<dbReference type="InParanoid" id="A0A165HVT8"/>
<dbReference type="STRING" id="1328760.A0A165HVT8"/>
<feature type="domain" description="LysM" evidence="4">
    <location>
        <begin position="493"/>
        <end position="543"/>
    </location>
</feature>
<feature type="compositionally biased region" description="Low complexity" evidence="3">
    <location>
        <begin position="359"/>
        <end position="373"/>
    </location>
</feature>
<dbReference type="InterPro" id="IPR018392">
    <property type="entry name" value="LysM"/>
</dbReference>
<keyword evidence="2" id="KW-0843">Virulence</keyword>
<dbReference type="GO" id="GO:0008061">
    <property type="term" value="F:chitin binding"/>
    <property type="evidence" value="ECO:0007669"/>
    <property type="project" value="UniProtKB-KW"/>
</dbReference>
<feature type="region of interest" description="Disordered" evidence="3">
    <location>
        <begin position="340"/>
        <end position="377"/>
    </location>
</feature>
<dbReference type="CDD" id="cd00118">
    <property type="entry name" value="LysM"/>
    <property type="match status" value="2"/>
</dbReference>
<dbReference type="AlphaFoldDB" id="A0A165HVT8"/>
<reference evidence="5 6" key="1">
    <citation type="journal article" date="2016" name="Fungal Biol.">
        <title>The genome of Xylona heveae provides a window into fungal endophytism.</title>
        <authorList>
            <person name="Gazis R."/>
            <person name="Kuo A."/>
            <person name="Riley R."/>
            <person name="LaButti K."/>
            <person name="Lipzen A."/>
            <person name="Lin J."/>
            <person name="Amirebrahimi M."/>
            <person name="Hesse C.N."/>
            <person name="Spatafora J.W."/>
            <person name="Henrissat B."/>
            <person name="Hainaut M."/>
            <person name="Grigoriev I.V."/>
            <person name="Hibbett D.S."/>
        </authorList>
    </citation>
    <scope>NUCLEOTIDE SEQUENCE [LARGE SCALE GENOMIC DNA]</scope>
    <source>
        <strain evidence="5 6">TC161</strain>
    </source>
</reference>
<dbReference type="PROSITE" id="PS51782">
    <property type="entry name" value="LYSM"/>
    <property type="match status" value="4"/>
</dbReference>
<feature type="region of interest" description="Disordered" evidence="3">
    <location>
        <begin position="452"/>
        <end position="484"/>
    </location>
</feature>
<protein>
    <submittedName>
        <fullName evidence="5">Carbohydrate-binding module family 50 protein</fullName>
    </submittedName>
</protein>
<feature type="compositionally biased region" description="Polar residues" evidence="3">
    <location>
        <begin position="469"/>
        <end position="484"/>
    </location>
</feature>
<dbReference type="Pfam" id="PF01476">
    <property type="entry name" value="LysM"/>
    <property type="match status" value="3"/>
</dbReference>
<gene>
    <name evidence="5" type="ORF">L228DRAFT_218284</name>
</gene>
<dbReference type="Gene3D" id="3.10.350.10">
    <property type="entry name" value="LysM domain"/>
    <property type="match status" value="4"/>
</dbReference>
<dbReference type="PANTHER" id="PTHR34997:SF18">
    <property type="entry name" value="LYSM DOMAIN-CONTAINING PROTEIN"/>
    <property type="match status" value="1"/>
</dbReference>
<feature type="compositionally biased region" description="Low complexity" evidence="3">
    <location>
        <begin position="452"/>
        <end position="468"/>
    </location>
</feature>
<evidence type="ECO:0000256" key="3">
    <source>
        <dbReference type="SAM" id="MobiDB-lite"/>
    </source>
</evidence>
<evidence type="ECO:0000256" key="2">
    <source>
        <dbReference type="ARBA" id="ARBA00023026"/>
    </source>
</evidence>
<feature type="domain" description="LysM" evidence="4">
    <location>
        <begin position="275"/>
        <end position="326"/>
    </location>
</feature>
<name>A0A165HVT8_XYLHT</name>
<keyword evidence="6" id="KW-1185">Reference proteome</keyword>
<feature type="domain" description="LysM" evidence="4">
    <location>
        <begin position="585"/>
        <end position="635"/>
    </location>
</feature>
<dbReference type="RefSeq" id="XP_018189545.1">
    <property type="nucleotide sequence ID" value="XM_018330180.1"/>
</dbReference>
<evidence type="ECO:0000313" key="6">
    <source>
        <dbReference type="Proteomes" id="UP000076632"/>
    </source>
</evidence>
<evidence type="ECO:0000313" key="5">
    <source>
        <dbReference type="EMBL" id="KZF23990.1"/>
    </source>
</evidence>
<proteinExistence type="predicted"/>
<dbReference type="OrthoDB" id="1193027at2759"/>
<sequence length="639" mass="66491">MVGSVDNYYWQDDNITTLCSANCTWEATLWDLNVGATCDGQYFSSYGKLIPPQTISGRFVDGMRYACLGSTVSDAWCLTESQNWTGSDIYRPSCGTNSSVTACSGNSSSLNLEDQRMADLYDDDTLCDYCFIQMLYTRVTSQYLPDSDYSDYLVDQLQDIADVCNATIPDITVRELPTYPPAPPVSSVYLGNGTGPTTTLAASSANQTCMGQLVGGFQKRSHKANPHIRGESLRMRQTSSSCDGLSTTYGITTGDLQAITGSDTCVISASTCFPSSCTLKQVPEGTTCDALAQSVPGNVSTVQFLKWNPNILGLCDSPTPGQLVCIGAPGGTYSLPPPLLGTGADAGNQQRGGPGGVVTPTSASNSTSTTKISGAVSAPTATQSGIASNCNDWAQAQAGDDCYDFATAHGITPDELYEWNAILGANGANCSLQFQAGEYYCIGVSSSAATTKTQPAPATTTGGEATTTDSDPNESATTPAGSVQTGIAPDCDKYAEAQTGDTCGSFAAANSISTGDLFAWNSVLGSNGENCASEFWANEYYCVGVASGAATTSNNIPSNVPAATSTTSVTAPGPTQSGIASNCNKFAEAQSGDTCDEFATNNGISTDQLYAWNAILGSDGSNCSSDFWADEWYCVGVNS</sequence>
<organism evidence="5 6">
    <name type="scientific">Xylona heveae (strain CBS 132557 / TC161)</name>
    <dbReference type="NCBI Taxonomy" id="1328760"/>
    <lineage>
        <taxon>Eukaryota</taxon>
        <taxon>Fungi</taxon>
        <taxon>Dikarya</taxon>
        <taxon>Ascomycota</taxon>
        <taxon>Pezizomycotina</taxon>
        <taxon>Xylonomycetes</taxon>
        <taxon>Xylonales</taxon>
        <taxon>Xylonaceae</taxon>
        <taxon>Xylona</taxon>
    </lineage>
</organism>
<dbReference type="GeneID" id="28895317"/>
<feature type="domain" description="LysM" evidence="4">
    <location>
        <begin position="392"/>
        <end position="442"/>
    </location>
</feature>
<dbReference type="InterPro" id="IPR052210">
    <property type="entry name" value="LysM1-like"/>
</dbReference>
<accession>A0A165HVT8</accession>
<evidence type="ECO:0000256" key="1">
    <source>
        <dbReference type="ARBA" id="ARBA00022669"/>
    </source>
</evidence>
<evidence type="ECO:0000259" key="4">
    <source>
        <dbReference type="PROSITE" id="PS51782"/>
    </source>
</evidence>
<dbReference type="OMA" id="SLWANEY"/>